<dbReference type="OrthoDB" id="9451547at2759"/>
<evidence type="ECO:0000256" key="1">
    <source>
        <dbReference type="SAM" id="Phobius"/>
    </source>
</evidence>
<protein>
    <submittedName>
        <fullName evidence="2">Uncharacterized protein</fullName>
    </submittedName>
</protein>
<reference evidence="2 3" key="1">
    <citation type="journal article" date="2018" name="Evol. Lett.">
        <title>Horizontal gene cluster transfer increased hallucinogenic mushroom diversity.</title>
        <authorList>
            <person name="Reynolds H.T."/>
            <person name="Vijayakumar V."/>
            <person name="Gluck-Thaler E."/>
            <person name="Korotkin H.B."/>
            <person name="Matheny P.B."/>
            <person name="Slot J.C."/>
        </authorList>
    </citation>
    <scope>NUCLEOTIDE SEQUENCE [LARGE SCALE GENOMIC DNA]</scope>
    <source>
        <strain evidence="2 3">2631</strain>
    </source>
</reference>
<keyword evidence="1" id="KW-0472">Membrane</keyword>
<dbReference type="Proteomes" id="UP000283269">
    <property type="component" value="Unassembled WGS sequence"/>
</dbReference>
<keyword evidence="1" id="KW-0812">Transmembrane</keyword>
<evidence type="ECO:0000313" key="3">
    <source>
        <dbReference type="Proteomes" id="UP000283269"/>
    </source>
</evidence>
<feature type="transmembrane region" description="Helical" evidence="1">
    <location>
        <begin position="78"/>
        <end position="97"/>
    </location>
</feature>
<keyword evidence="3" id="KW-1185">Reference proteome</keyword>
<dbReference type="InParanoid" id="A0A409WQG1"/>
<name>A0A409WQG1_PSICY</name>
<dbReference type="PANTHER" id="PTHR35043:SF7">
    <property type="entry name" value="TRANSCRIPTION FACTOR DOMAIN-CONTAINING PROTEIN"/>
    <property type="match status" value="1"/>
</dbReference>
<sequence length="317" mass="35681">MGGFTLFDGQKSLGTLSRNHLRILLGRRRINFPLTTVMQIEDRSKIDMLSKLLAIGQTSWFILQVIARRAYGLAITELEIATSAFAVLSAVMYFFWWNKPFDVRRGMVATGAGTKFLDIQVPSKITTSANQLFRWMLLPFRATQKFMSQRLESITENYDEVTRFEDGSLIEEVGPSKVPQFYAFMLDNDEDAIVSIIVATTGIAFGAIHCAAWSFEFMSTTDLFIWRISSLVTTVISFLFLVLILALDGVLKPLSMHLKEGVRGFIRINVAPVLFRTLFPLYTLARLALLAEVLMGLGHLPQSAQDVISWTEAIPHL</sequence>
<feature type="transmembrane region" description="Helical" evidence="1">
    <location>
        <begin position="192"/>
        <end position="212"/>
    </location>
</feature>
<evidence type="ECO:0000313" key="2">
    <source>
        <dbReference type="EMBL" id="PPQ80732.1"/>
    </source>
</evidence>
<feature type="transmembrane region" description="Helical" evidence="1">
    <location>
        <begin position="266"/>
        <end position="285"/>
    </location>
</feature>
<comment type="caution">
    <text evidence="2">The sequence shown here is derived from an EMBL/GenBank/DDBJ whole genome shotgun (WGS) entry which is preliminary data.</text>
</comment>
<proteinExistence type="predicted"/>
<keyword evidence="1" id="KW-1133">Transmembrane helix</keyword>
<gene>
    <name evidence="2" type="ORF">CVT25_001852</name>
</gene>
<accession>A0A409WQG1</accession>
<organism evidence="2 3">
    <name type="scientific">Psilocybe cyanescens</name>
    <dbReference type="NCBI Taxonomy" id="93625"/>
    <lineage>
        <taxon>Eukaryota</taxon>
        <taxon>Fungi</taxon>
        <taxon>Dikarya</taxon>
        <taxon>Basidiomycota</taxon>
        <taxon>Agaricomycotina</taxon>
        <taxon>Agaricomycetes</taxon>
        <taxon>Agaricomycetidae</taxon>
        <taxon>Agaricales</taxon>
        <taxon>Agaricineae</taxon>
        <taxon>Strophariaceae</taxon>
        <taxon>Psilocybe</taxon>
    </lineage>
</organism>
<dbReference type="PANTHER" id="PTHR35043">
    <property type="entry name" value="TRANSCRIPTION FACTOR DOMAIN-CONTAINING PROTEIN"/>
    <property type="match status" value="1"/>
</dbReference>
<feature type="transmembrane region" description="Helical" evidence="1">
    <location>
        <begin position="224"/>
        <end position="246"/>
    </location>
</feature>
<dbReference type="AlphaFoldDB" id="A0A409WQG1"/>
<dbReference type="EMBL" id="NHYD01003311">
    <property type="protein sequence ID" value="PPQ80732.1"/>
    <property type="molecule type" value="Genomic_DNA"/>
</dbReference>